<feature type="domain" description="SsuA/THI5-like" evidence="1">
    <location>
        <begin position="89"/>
        <end position="263"/>
    </location>
</feature>
<dbReference type="Pfam" id="PF09084">
    <property type="entry name" value="NMT1"/>
    <property type="match status" value="1"/>
</dbReference>
<evidence type="ECO:0000259" key="1">
    <source>
        <dbReference type="Pfam" id="PF09084"/>
    </source>
</evidence>
<dbReference type="InterPro" id="IPR006311">
    <property type="entry name" value="TAT_signal"/>
</dbReference>
<reference evidence="2" key="1">
    <citation type="submission" date="2022-04" db="EMBL/GenBank/DDBJ databases">
        <title>Roseomonas acroporae sp. nov., isolated from coral Acropora digitifera.</title>
        <authorList>
            <person name="Sun H."/>
        </authorList>
    </citation>
    <scope>NUCLEOTIDE SEQUENCE</scope>
    <source>
        <strain evidence="2">NAR14</strain>
    </source>
</reference>
<accession>A0A9X1YC25</accession>
<dbReference type="CDD" id="cd13555">
    <property type="entry name" value="PBP2_sulfate_ester_like"/>
    <property type="match status" value="1"/>
</dbReference>
<dbReference type="RefSeq" id="WP_248669053.1">
    <property type="nucleotide sequence ID" value="NZ_JALPRX010000103.1"/>
</dbReference>
<gene>
    <name evidence="2" type="ORF">M0638_21725</name>
</gene>
<dbReference type="AlphaFoldDB" id="A0A9X1YC25"/>
<keyword evidence="3" id="KW-1185">Reference proteome</keyword>
<dbReference type="InterPro" id="IPR015168">
    <property type="entry name" value="SsuA/THI5"/>
</dbReference>
<evidence type="ECO:0000313" key="2">
    <source>
        <dbReference type="EMBL" id="MCK8786997.1"/>
    </source>
</evidence>
<dbReference type="PROSITE" id="PS51318">
    <property type="entry name" value="TAT"/>
    <property type="match status" value="1"/>
</dbReference>
<dbReference type="Proteomes" id="UP001139516">
    <property type="component" value="Unassembled WGS sequence"/>
</dbReference>
<proteinExistence type="predicted"/>
<dbReference type="PANTHER" id="PTHR30024:SF21">
    <property type="entry name" value="ABC TRANSPORTER SUBSTRATE-BINDING PROTEIN"/>
    <property type="match status" value="1"/>
</dbReference>
<dbReference type="SUPFAM" id="SSF53850">
    <property type="entry name" value="Periplasmic binding protein-like II"/>
    <property type="match status" value="1"/>
</dbReference>
<protein>
    <submittedName>
        <fullName evidence="2">ABC transporter substrate-binding protein</fullName>
    </submittedName>
</protein>
<organism evidence="2 3">
    <name type="scientific">Roseomonas acroporae</name>
    <dbReference type="NCBI Taxonomy" id="2937791"/>
    <lineage>
        <taxon>Bacteria</taxon>
        <taxon>Pseudomonadati</taxon>
        <taxon>Pseudomonadota</taxon>
        <taxon>Alphaproteobacteria</taxon>
        <taxon>Acetobacterales</taxon>
        <taxon>Roseomonadaceae</taxon>
        <taxon>Roseomonas</taxon>
    </lineage>
</organism>
<sequence length="363" mass="39525">MSFQTTRRRLARHAALGALGLAAGLPRRARAAERVIRLGFASIGAGNRQFTGGSPAALAHAERHLERDFAADGDVAIRWHFFAGAGPAVNEALANNQLDFAIQGDLPSVIGRANGLRTRIVLASGIDNPIYLAVPPDSPIRGVADLRGRTVAWHRGTNLHLAIAKVLAANGLSERDLKVVNMDFATADAALASRNIEAQFGSPTVFSLVRQGLARIAYTTKGDNPAYGRNSTLLVTEQFEAAHPDLVARVVKGIVRASDWASDEANREALFAIWARSGHPLENYRDDFAGLPLTARNNPLLDDFLERQYQAQAEQALEYRLIRRPVGTQGWFERRYQEAALRELGLEGRWQRRGADGKAQGAA</sequence>
<dbReference type="Gene3D" id="3.40.190.10">
    <property type="entry name" value="Periplasmic binding protein-like II"/>
    <property type="match status" value="2"/>
</dbReference>
<name>A0A9X1YC25_9PROT</name>
<evidence type="ECO:0000313" key="3">
    <source>
        <dbReference type="Proteomes" id="UP001139516"/>
    </source>
</evidence>
<dbReference type="PANTHER" id="PTHR30024">
    <property type="entry name" value="ALIPHATIC SULFONATES-BINDING PROTEIN-RELATED"/>
    <property type="match status" value="1"/>
</dbReference>
<dbReference type="EMBL" id="JALPRX010000103">
    <property type="protein sequence ID" value="MCK8786997.1"/>
    <property type="molecule type" value="Genomic_DNA"/>
</dbReference>
<comment type="caution">
    <text evidence="2">The sequence shown here is derived from an EMBL/GenBank/DDBJ whole genome shotgun (WGS) entry which is preliminary data.</text>
</comment>